<dbReference type="InterPro" id="IPR004843">
    <property type="entry name" value="Calcineurin-like_PHP"/>
</dbReference>
<comment type="caution">
    <text evidence="3">The sequence shown here is derived from an EMBL/GenBank/DDBJ whole genome shotgun (WGS) entry which is preliminary data.</text>
</comment>
<protein>
    <recommendedName>
        <fullName evidence="2">Calcineurin-like phosphoesterase domain-containing protein</fullName>
    </recommendedName>
</protein>
<evidence type="ECO:0000313" key="3">
    <source>
        <dbReference type="EMBL" id="MCX2982998.1"/>
    </source>
</evidence>
<dbReference type="SUPFAM" id="SSF56300">
    <property type="entry name" value="Metallo-dependent phosphatases"/>
    <property type="match status" value="1"/>
</dbReference>
<dbReference type="Proteomes" id="UP001143362">
    <property type="component" value="Unassembled WGS sequence"/>
</dbReference>
<keyword evidence="1" id="KW-1133">Transmembrane helix</keyword>
<keyword evidence="1" id="KW-0472">Membrane</keyword>
<feature type="domain" description="Calcineurin-like phosphoesterase" evidence="2">
    <location>
        <begin position="56"/>
        <end position="249"/>
    </location>
</feature>
<sequence>MKILKRIGLSLFMIVAILALLFFFNPQYAPNHDTPYLSLQAEATASAPAEAEVLQRLLIFGDAGHSTVDPWQASMKKVAERASVSPDKSLVLALGDNIYMRGYPMKARGQLDWDEGQLKSISFLDSQLRVARESGAAMFLVPGNHDWYATEIEGQANHIANYAREHNAQVSLRPHQAGQSPLPESADFPGISLVFVDSEWLIQNDAETTAPAYARLDEELARIRRDHPDNLIVTAQHHPMETMGQHGGYMTHFAYWFIINAIDLFIDMNQDIGHPDYDNYVSKISAITSKYDRVIHSAGHDHSLQLFKPVSGVGATYNLVSGAGNSNKVSGVWHNDNTRFALSQEGFVELEATPRGVYLKVFDINNVDPVAGFWLDL</sequence>
<evidence type="ECO:0000256" key="1">
    <source>
        <dbReference type="SAM" id="Phobius"/>
    </source>
</evidence>
<evidence type="ECO:0000259" key="2">
    <source>
        <dbReference type="Pfam" id="PF00149"/>
    </source>
</evidence>
<dbReference type="Gene3D" id="3.60.21.10">
    <property type="match status" value="1"/>
</dbReference>
<reference evidence="3" key="1">
    <citation type="submission" date="2019-02" db="EMBL/GenBank/DDBJ databases">
        <authorList>
            <person name="Li S.-H."/>
        </authorList>
    </citation>
    <scope>NUCLEOTIDE SEQUENCE</scope>
    <source>
        <strain evidence="3">IMCC14734</strain>
    </source>
</reference>
<keyword evidence="1" id="KW-0812">Transmembrane</keyword>
<dbReference type="EMBL" id="SHNN01000005">
    <property type="protein sequence ID" value="MCX2982998.1"/>
    <property type="molecule type" value="Genomic_DNA"/>
</dbReference>
<name>A0ABT3TL19_9GAMM</name>
<gene>
    <name evidence="3" type="ORF">EYC98_19215</name>
</gene>
<accession>A0ABT3TL19</accession>
<dbReference type="RefSeq" id="WP_279247029.1">
    <property type="nucleotide sequence ID" value="NZ_SHNN01000005.1"/>
</dbReference>
<keyword evidence="4" id="KW-1185">Reference proteome</keyword>
<feature type="transmembrane region" description="Helical" evidence="1">
    <location>
        <begin position="7"/>
        <end position="24"/>
    </location>
</feature>
<organism evidence="3 4">
    <name type="scientific">Candidatus Litorirhabdus singularis</name>
    <dbReference type="NCBI Taxonomy" id="2518993"/>
    <lineage>
        <taxon>Bacteria</taxon>
        <taxon>Pseudomonadati</taxon>
        <taxon>Pseudomonadota</taxon>
        <taxon>Gammaproteobacteria</taxon>
        <taxon>Cellvibrionales</taxon>
        <taxon>Halieaceae</taxon>
        <taxon>Candidatus Litorirhabdus</taxon>
    </lineage>
</organism>
<evidence type="ECO:0000313" key="4">
    <source>
        <dbReference type="Proteomes" id="UP001143362"/>
    </source>
</evidence>
<dbReference type="Pfam" id="PF00149">
    <property type="entry name" value="Metallophos"/>
    <property type="match status" value="1"/>
</dbReference>
<proteinExistence type="predicted"/>
<dbReference type="InterPro" id="IPR029052">
    <property type="entry name" value="Metallo-depent_PP-like"/>
</dbReference>